<protein>
    <recommendedName>
        <fullName evidence="3">VapB-type antitoxin</fullName>
    </recommendedName>
</protein>
<dbReference type="GeneID" id="90449559"/>
<proteinExistence type="predicted"/>
<name>A0ABZ3H1V7_GEOAI</name>
<gene>
    <name evidence="1" type="ORF">LPQ35_07680</name>
</gene>
<evidence type="ECO:0008006" key="3">
    <source>
        <dbReference type="Google" id="ProtNLM"/>
    </source>
</evidence>
<dbReference type="EMBL" id="CP087714">
    <property type="protein sequence ID" value="XAT63134.1"/>
    <property type="molecule type" value="Genomic_DNA"/>
</dbReference>
<organism evidence="1 2">
    <name type="scientific">Geoglobus acetivorans</name>
    <dbReference type="NCBI Taxonomy" id="565033"/>
    <lineage>
        <taxon>Archaea</taxon>
        <taxon>Methanobacteriati</taxon>
        <taxon>Methanobacteriota</taxon>
        <taxon>Archaeoglobi</taxon>
        <taxon>Archaeoglobales</taxon>
        <taxon>Archaeoglobaceae</taxon>
        <taxon>Geoglobus</taxon>
    </lineage>
</organism>
<dbReference type="Proteomes" id="UP001492541">
    <property type="component" value="Chromosome"/>
</dbReference>
<evidence type="ECO:0000313" key="2">
    <source>
        <dbReference type="Proteomes" id="UP001492541"/>
    </source>
</evidence>
<sequence length="72" mass="8548">MEAQVVEARKIIDPNEKVIVWKIGDYLVIKKIEGKKIVDKIGELRKKYEAKLLSDEDVVRIVKEVREEWKRL</sequence>
<accession>A0ABZ3H1V7</accession>
<dbReference type="RefSeq" id="WP_193808455.1">
    <property type="nucleotide sequence ID" value="NZ_CP087714.1"/>
</dbReference>
<reference evidence="1 2" key="1">
    <citation type="submission" date="2021-11" db="EMBL/GenBank/DDBJ databases">
        <title>Whole genome of Geoglobus acetivorans.</title>
        <authorList>
            <person name="Liu D."/>
        </authorList>
    </citation>
    <scope>NUCLEOTIDE SEQUENCE [LARGE SCALE GENOMIC DNA]</scope>
    <source>
        <strain evidence="1 2">SBH6</strain>
    </source>
</reference>
<keyword evidence="2" id="KW-1185">Reference proteome</keyword>
<evidence type="ECO:0000313" key="1">
    <source>
        <dbReference type="EMBL" id="XAT63134.1"/>
    </source>
</evidence>